<dbReference type="InterPro" id="IPR001647">
    <property type="entry name" value="HTH_TetR"/>
</dbReference>
<dbReference type="GO" id="GO:0000976">
    <property type="term" value="F:transcription cis-regulatory region binding"/>
    <property type="evidence" value="ECO:0007669"/>
    <property type="project" value="TreeGrafter"/>
</dbReference>
<dbReference type="Proteomes" id="UP000185192">
    <property type="component" value="Unassembled WGS sequence"/>
</dbReference>
<proteinExistence type="predicted"/>
<reference evidence="7" key="1">
    <citation type="submission" date="2016-11" db="EMBL/GenBank/DDBJ databases">
        <authorList>
            <person name="Varghese N."/>
            <person name="Submissions S."/>
        </authorList>
    </citation>
    <scope>NUCLEOTIDE SEQUENCE [LARGE SCALE GENOMIC DNA]</scope>
    <source>
        <strain evidence="7">DSM 22363</strain>
    </source>
</reference>
<sequence length="204" mass="22338">MTESEFRHEGLAATLLEAAETELSQSGIERISLRAVAKRAGVSHGAPAHHFGDARGLLTALAAKGYQRLLHYQTSREETAGPEPLARIIASGLGYIEFAVAFPELFALMFNSAVPDRSDTRFFNVALSVFERLVENTQAHNGRNPYTDPDSMKDLMASWSVVHGLAELIISGRAERTLGLDQMTEAQREETLTAILLRVNRTGS</sequence>
<dbReference type="OrthoDB" id="7056813at2"/>
<evidence type="ECO:0000313" key="7">
    <source>
        <dbReference type="Proteomes" id="UP000185192"/>
    </source>
</evidence>
<dbReference type="Gene3D" id="1.10.357.10">
    <property type="entry name" value="Tetracycline Repressor, domain 2"/>
    <property type="match status" value="1"/>
</dbReference>
<evidence type="ECO:0000256" key="4">
    <source>
        <dbReference type="PROSITE-ProRule" id="PRU00335"/>
    </source>
</evidence>
<keyword evidence="7" id="KW-1185">Reference proteome</keyword>
<dbReference type="PANTHER" id="PTHR30055:SF220">
    <property type="entry name" value="TETR-FAMILY REGULATORY PROTEIN"/>
    <property type="match status" value="1"/>
</dbReference>
<dbReference type="RefSeq" id="WP_074203784.1">
    <property type="nucleotide sequence ID" value="NZ_FSQW01000001.1"/>
</dbReference>
<dbReference type="AlphaFoldDB" id="A0A1N6CR01"/>
<dbReference type="GO" id="GO:0003700">
    <property type="term" value="F:DNA-binding transcription factor activity"/>
    <property type="evidence" value="ECO:0007669"/>
    <property type="project" value="TreeGrafter"/>
</dbReference>
<keyword evidence="1" id="KW-0805">Transcription regulation</keyword>
<dbReference type="InterPro" id="IPR025996">
    <property type="entry name" value="MT1864/Rv1816-like_C"/>
</dbReference>
<name>A0A1N6CR01_9SPHN</name>
<dbReference type="EMBL" id="FSQW01000001">
    <property type="protein sequence ID" value="SIN60869.1"/>
    <property type="molecule type" value="Genomic_DNA"/>
</dbReference>
<organism evidence="6 7">
    <name type="scientific">Parasphingorhabdus marina DSM 22363</name>
    <dbReference type="NCBI Taxonomy" id="1123272"/>
    <lineage>
        <taxon>Bacteria</taxon>
        <taxon>Pseudomonadati</taxon>
        <taxon>Pseudomonadota</taxon>
        <taxon>Alphaproteobacteria</taxon>
        <taxon>Sphingomonadales</taxon>
        <taxon>Sphingomonadaceae</taxon>
        <taxon>Parasphingorhabdus</taxon>
    </lineage>
</organism>
<feature type="domain" description="HTH tetR-type" evidence="5">
    <location>
        <begin position="9"/>
        <end position="69"/>
    </location>
</feature>
<evidence type="ECO:0000256" key="3">
    <source>
        <dbReference type="ARBA" id="ARBA00023163"/>
    </source>
</evidence>
<dbReference type="SUPFAM" id="SSF46689">
    <property type="entry name" value="Homeodomain-like"/>
    <property type="match status" value="1"/>
</dbReference>
<dbReference type="InterPro" id="IPR009057">
    <property type="entry name" value="Homeodomain-like_sf"/>
</dbReference>
<gene>
    <name evidence="6" type="ORF">SAMN02745824_0760</name>
</gene>
<dbReference type="PROSITE" id="PS50977">
    <property type="entry name" value="HTH_TETR_2"/>
    <property type="match status" value="1"/>
</dbReference>
<dbReference type="InterPro" id="IPR036271">
    <property type="entry name" value="Tet_transcr_reg_TetR-rel_C_sf"/>
</dbReference>
<keyword evidence="2 4" id="KW-0238">DNA-binding</keyword>
<accession>A0A1N6CR01</accession>
<evidence type="ECO:0000259" key="5">
    <source>
        <dbReference type="PROSITE" id="PS50977"/>
    </source>
</evidence>
<dbReference type="Pfam" id="PF00440">
    <property type="entry name" value="TetR_N"/>
    <property type="match status" value="1"/>
</dbReference>
<dbReference type="SUPFAM" id="SSF48498">
    <property type="entry name" value="Tetracyclin repressor-like, C-terminal domain"/>
    <property type="match status" value="1"/>
</dbReference>
<feature type="DNA-binding region" description="H-T-H motif" evidence="4">
    <location>
        <begin position="32"/>
        <end position="51"/>
    </location>
</feature>
<dbReference type="Pfam" id="PF13305">
    <property type="entry name" value="TetR_C_33"/>
    <property type="match status" value="1"/>
</dbReference>
<protein>
    <submittedName>
        <fullName evidence="6">Transcriptional regulator, TetR family</fullName>
    </submittedName>
</protein>
<evidence type="ECO:0000256" key="2">
    <source>
        <dbReference type="ARBA" id="ARBA00023125"/>
    </source>
</evidence>
<keyword evidence="3" id="KW-0804">Transcription</keyword>
<dbReference type="PANTHER" id="PTHR30055">
    <property type="entry name" value="HTH-TYPE TRANSCRIPTIONAL REGULATOR RUTR"/>
    <property type="match status" value="1"/>
</dbReference>
<evidence type="ECO:0000256" key="1">
    <source>
        <dbReference type="ARBA" id="ARBA00023015"/>
    </source>
</evidence>
<evidence type="ECO:0000313" key="6">
    <source>
        <dbReference type="EMBL" id="SIN60869.1"/>
    </source>
</evidence>
<dbReference type="InterPro" id="IPR050109">
    <property type="entry name" value="HTH-type_TetR-like_transc_reg"/>
</dbReference>